<dbReference type="AlphaFoldDB" id="A0A8K0HVP8"/>
<comment type="caution">
    <text evidence="2">The sequence shown here is derived from an EMBL/GenBank/DDBJ whole genome shotgun (WGS) entry which is preliminary data.</text>
</comment>
<reference evidence="2" key="1">
    <citation type="journal article" date="2017" name="Gigascience">
        <title>The genome draft of coconut (Cocos nucifera).</title>
        <authorList>
            <person name="Xiao Y."/>
            <person name="Xu P."/>
            <person name="Fan H."/>
            <person name="Baudouin L."/>
            <person name="Xia W."/>
            <person name="Bocs S."/>
            <person name="Xu J."/>
            <person name="Li Q."/>
            <person name="Guo A."/>
            <person name="Zhou L."/>
            <person name="Li J."/>
            <person name="Wu Y."/>
            <person name="Ma Z."/>
            <person name="Armero A."/>
            <person name="Issali A.E."/>
            <person name="Liu N."/>
            <person name="Peng M."/>
            <person name="Yang Y."/>
        </authorList>
    </citation>
    <scope>NUCLEOTIDE SEQUENCE</scope>
    <source>
        <tissue evidence="2">Spear leaf of Hainan Tall coconut</tissue>
    </source>
</reference>
<dbReference type="EMBL" id="CM017872">
    <property type="protein sequence ID" value="KAG1327389.1"/>
    <property type="molecule type" value="Genomic_DNA"/>
</dbReference>
<organism evidence="2 3">
    <name type="scientific">Cocos nucifera</name>
    <name type="common">Coconut palm</name>
    <dbReference type="NCBI Taxonomy" id="13894"/>
    <lineage>
        <taxon>Eukaryota</taxon>
        <taxon>Viridiplantae</taxon>
        <taxon>Streptophyta</taxon>
        <taxon>Embryophyta</taxon>
        <taxon>Tracheophyta</taxon>
        <taxon>Spermatophyta</taxon>
        <taxon>Magnoliopsida</taxon>
        <taxon>Liliopsida</taxon>
        <taxon>Arecaceae</taxon>
        <taxon>Arecoideae</taxon>
        <taxon>Cocoseae</taxon>
        <taxon>Attaleinae</taxon>
        <taxon>Cocos</taxon>
    </lineage>
</organism>
<reference evidence="2" key="2">
    <citation type="submission" date="2019-07" db="EMBL/GenBank/DDBJ databases">
        <authorList>
            <person name="Yang Y."/>
            <person name="Bocs S."/>
            <person name="Baudouin L."/>
        </authorList>
    </citation>
    <scope>NUCLEOTIDE SEQUENCE</scope>
    <source>
        <tissue evidence="2">Spear leaf of Hainan Tall coconut</tissue>
    </source>
</reference>
<feature type="compositionally biased region" description="Low complexity" evidence="1">
    <location>
        <begin position="77"/>
        <end position="94"/>
    </location>
</feature>
<gene>
    <name evidence="2" type="ORF">COCNU_01G013230</name>
</gene>
<sequence length="111" mass="12394">MIKAKKEAVLEFKTSKELKDIKIQFANKVYNKGFDICQQRVVEKYSKLDLDFLKDEPMNLSDDEADLPIIRADLSSTEPTVNVPEPTEEPIPTEAGSSSPTVSQPKIGDLP</sequence>
<protein>
    <submittedName>
        <fullName evidence="2">Uncharacterized protein</fullName>
    </submittedName>
</protein>
<evidence type="ECO:0000313" key="3">
    <source>
        <dbReference type="Proteomes" id="UP000797356"/>
    </source>
</evidence>
<name>A0A8K0HVP8_COCNU</name>
<feature type="compositionally biased region" description="Polar residues" evidence="1">
    <location>
        <begin position="95"/>
        <end position="104"/>
    </location>
</feature>
<evidence type="ECO:0000313" key="2">
    <source>
        <dbReference type="EMBL" id="KAG1327389.1"/>
    </source>
</evidence>
<proteinExistence type="predicted"/>
<keyword evidence="3" id="KW-1185">Reference proteome</keyword>
<feature type="region of interest" description="Disordered" evidence="1">
    <location>
        <begin position="72"/>
        <end position="111"/>
    </location>
</feature>
<accession>A0A8K0HVP8</accession>
<dbReference type="Proteomes" id="UP000797356">
    <property type="component" value="Chromosome 1"/>
</dbReference>
<evidence type="ECO:0000256" key="1">
    <source>
        <dbReference type="SAM" id="MobiDB-lite"/>
    </source>
</evidence>